<protein>
    <recommendedName>
        <fullName evidence="1">non-specific serine/threonine protein kinase</fullName>
        <ecNumber evidence="1">2.7.11.1</ecNumber>
    </recommendedName>
</protein>
<feature type="compositionally biased region" description="Low complexity" evidence="9">
    <location>
        <begin position="72"/>
        <end position="87"/>
    </location>
</feature>
<dbReference type="SUPFAM" id="SSF56112">
    <property type="entry name" value="Protein kinase-like (PK-like)"/>
    <property type="match status" value="1"/>
</dbReference>
<dbReference type="EMBL" id="JASBNA010000011">
    <property type="protein sequence ID" value="KAK7688059.1"/>
    <property type="molecule type" value="Genomic_DNA"/>
</dbReference>
<keyword evidence="3" id="KW-0808">Transferase</keyword>
<name>A0AAW0GD60_9APHY</name>
<accession>A0AAW0GD60</accession>
<comment type="catalytic activity">
    <reaction evidence="8">
        <text>L-seryl-[protein] + ATP = O-phospho-L-seryl-[protein] + ADP + H(+)</text>
        <dbReference type="Rhea" id="RHEA:17989"/>
        <dbReference type="Rhea" id="RHEA-COMP:9863"/>
        <dbReference type="Rhea" id="RHEA-COMP:11604"/>
        <dbReference type="ChEBI" id="CHEBI:15378"/>
        <dbReference type="ChEBI" id="CHEBI:29999"/>
        <dbReference type="ChEBI" id="CHEBI:30616"/>
        <dbReference type="ChEBI" id="CHEBI:83421"/>
        <dbReference type="ChEBI" id="CHEBI:456216"/>
        <dbReference type="EC" id="2.7.11.1"/>
    </reaction>
</comment>
<comment type="catalytic activity">
    <reaction evidence="7">
        <text>L-threonyl-[protein] + ATP = O-phospho-L-threonyl-[protein] + ADP + H(+)</text>
        <dbReference type="Rhea" id="RHEA:46608"/>
        <dbReference type="Rhea" id="RHEA-COMP:11060"/>
        <dbReference type="Rhea" id="RHEA-COMP:11605"/>
        <dbReference type="ChEBI" id="CHEBI:15378"/>
        <dbReference type="ChEBI" id="CHEBI:30013"/>
        <dbReference type="ChEBI" id="CHEBI:30616"/>
        <dbReference type="ChEBI" id="CHEBI:61977"/>
        <dbReference type="ChEBI" id="CHEBI:456216"/>
        <dbReference type="EC" id="2.7.11.1"/>
    </reaction>
</comment>
<keyword evidence="12" id="KW-1185">Reference proteome</keyword>
<evidence type="ECO:0000256" key="7">
    <source>
        <dbReference type="ARBA" id="ARBA00047899"/>
    </source>
</evidence>
<dbReference type="Gene3D" id="3.30.200.20">
    <property type="entry name" value="Phosphorylase Kinase, domain 1"/>
    <property type="match status" value="1"/>
</dbReference>
<evidence type="ECO:0000313" key="12">
    <source>
        <dbReference type="Proteomes" id="UP001385951"/>
    </source>
</evidence>
<dbReference type="Pfam" id="PF00069">
    <property type="entry name" value="Pkinase"/>
    <property type="match status" value="1"/>
</dbReference>
<evidence type="ECO:0000256" key="2">
    <source>
        <dbReference type="ARBA" id="ARBA00022527"/>
    </source>
</evidence>
<comment type="caution">
    <text evidence="11">The sequence shown here is derived from an EMBL/GenBank/DDBJ whole genome shotgun (WGS) entry which is preliminary data.</text>
</comment>
<dbReference type="InterPro" id="IPR011009">
    <property type="entry name" value="Kinase-like_dom_sf"/>
</dbReference>
<evidence type="ECO:0000259" key="10">
    <source>
        <dbReference type="PROSITE" id="PS50011"/>
    </source>
</evidence>
<dbReference type="Gene3D" id="1.10.510.10">
    <property type="entry name" value="Transferase(Phosphotransferase) domain 1"/>
    <property type="match status" value="1"/>
</dbReference>
<keyword evidence="4" id="KW-0547">Nucleotide-binding</keyword>
<keyword evidence="5" id="KW-0418">Kinase</keyword>
<feature type="compositionally biased region" description="Polar residues" evidence="9">
    <location>
        <begin position="661"/>
        <end position="677"/>
    </location>
</feature>
<gene>
    <name evidence="11" type="ORF">QCA50_008429</name>
</gene>
<evidence type="ECO:0000256" key="3">
    <source>
        <dbReference type="ARBA" id="ARBA00022679"/>
    </source>
</evidence>
<dbReference type="GO" id="GO:0005524">
    <property type="term" value="F:ATP binding"/>
    <property type="evidence" value="ECO:0007669"/>
    <property type="project" value="UniProtKB-KW"/>
</dbReference>
<feature type="compositionally biased region" description="Basic residues" evidence="9">
    <location>
        <begin position="615"/>
        <end position="625"/>
    </location>
</feature>
<feature type="region of interest" description="Disordered" evidence="9">
    <location>
        <begin position="661"/>
        <end position="688"/>
    </location>
</feature>
<dbReference type="InterPro" id="IPR000719">
    <property type="entry name" value="Prot_kinase_dom"/>
</dbReference>
<dbReference type="EC" id="2.7.11.1" evidence="1"/>
<evidence type="ECO:0000313" key="11">
    <source>
        <dbReference type="EMBL" id="KAK7688059.1"/>
    </source>
</evidence>
<evidence type="ECO:0000256" key="8">
    <source>
        <dbReference type="ARBA" id="ARBA00048679"/>
    </source>
</evidence>
<evidence type="ECO:0000256" key="6">
    <source>
        <dbReference type="ARBA" id="ARBA00022840"/>
    </source>
</evidence>
<dbReference type="PROSITE" id="PS50011">
    <property type="entry name" value="PROTEIN_KINASE_DOM"/>
    <property type="match status" value="1"/>
</dbReference>
<dbReference type="PANTHER" id="PTHR24356">
    <property type="entry name" value="SERINE/THREONINE-PROTEIN KINASE"/>
    <property type="match status" value="1"/>
</dbReference>
<sequence length="843" mass="93153">MAGSSNANASRTLSWYSQLPRDTASSHHNALGDVFYQHLNSSSISQRRSKSTPALSPPSTSTPKHEHPYPGNNISSNSNQSNNSTQSRLQTERSFEIEQVTDIREIDPEWDDEDIDEIIVISPKKRRVKALSIIPEDPEASKKFEKIDATYFQTLRLISSTQTHKVFLCKKLESAKVLTMKVIPTGQRGLSASVHSLAKEQSMLKYITQLGLPLVQRLQYSFQDNNALYLATDAYVCTLVDRLPLKPDDIKIYTCRNCRGSLGSTRCNAKHNDTLNNNKPFLGDRARYSSPELILGWGHDRSVDIWSMGVTFYMMLSGKHPFLDNSDTHWSIIQSKILYGSVHIESAEDNSGIYSLIHQCLERNPVLRSSIEDLKVHSYFSDLDWATVRACSAPGPIIPSQDGSSINGNIHEDLYTVTQNMLVSDSHIDGFSFTLEPPDPADIGRAREPLAQISEASPANSNEHSATSLPSSFLCTSFGEIKEHRTFNTFDNSQDQSTDDLGRRNTVAYFPNSLVSMSTPERTPTRGLRKYASLDFELDTIVSLTHDGPDSDDEDGEDSRLPIGSRSTPLSYLPRWSPLKGFRFNKPLVASSPLANSPYQNLTPDFAEDTDIHAGSKKLRKKPRTPRSNSTASLLPSSYAEPLRDLPSGIQQIGSGIGFTFTRSPKIKNQNPTTGDGSDTPRRSMSLLPNGSRYQALLSDGFTALPRRLLRATKRSQTLEKATVGTGLGLPDGQEDDEEMEAVMKEVYGSNYSLNFGGDSPPASPTRPTAGPSSDRDRSTGLGFGLKASSPSTKTKFPSFITSALRPNSRPLTSPSMEDVIAAGSTLRLVPTRVEEDRFEFEF</sequence>
<feature type="compositionally biased region" description="Polar residues" evidence="9">
    <location>
        <begin position="626"/>
        <end position="636"/>
    </location>
</feature>
<evidence type="ECO:0000256" key="4">
    <source>
        <dbReference type="ARBA" id="ARBA00022741"/>
    </source>
</evidence>
<keyword evidence="6" id="KW-0067">ATP-binding</keyword>
<reference evidence="11 12" key="1">
    <citation type="submission" date="2022-09" db="EMBL/GenBank/DDBJ databases">
        <authorList>
            <person name="Palmer J.M."/>
        </authorList>
    </citation>
    <scope>NUCLEOTIDE SEQUENCE [LARGE SCALE GENOMIC DNA]</scope>
    <source>
        <strain evidence="11 12">DSM 7382</strain>
    </source>
</reference>
<dbReference type="GO" id="GO:0004674">
    <property type="term" value="F:protein serine/threonine kinase activity"/>
    <property type="evidence" value="ECO:0007669"/>
    <property type="project" value="UniProtKB-KW"/>
</dbReference>
<organism evidence="11 12">
    <name type="scientific">Cerrena zonata</name>
    <dbReference type="NCBI Taxonomy" id="2478898"/>
    <lineage>
        <taxon>Eukaryota</taxon>
        <taxon>Fungi</taxon>
        <taxon>Dikarya</taxon>
        <taxon>Basidiomycota</taxon>
        <taxon>Agaricomycotina</taxon>
        <taxon>Agaricomycetes</taxon>
        <taxon>Polyporales</taxon>
        <taxon>Cerrenaceae</taxon>
        <taxon>Cerrena</taxon>
    </lineage>
</organism>
<feature type="region of interest" description="Disordered" evidence="9">
    <location>
        <begin position="615"/>
        <end position="643"/>
    </location>
</feature>
<evidence type="ECO:0000256" key="1">
    <source>
        <dbReference type="ARBA" id="ARBA00012513"/>
    </source>
</evidence>
<evidence type="ECO:0000256" key="9">
    <source>
        <dbReference type="SAM" id="MobiDB-lite"/>
    </source>
</evidence>
<dbReference type="InterPro" id="IPR050236">
    <property type="entry name" value="Ser_Thr_kinase_AGC"/>
</dbReference>
<keyword evidence="2" id="KW-0723">Serine/threonine-protein kinase</keyword>
<feature type="domain" description="Protein kinase" evidence="10">
    <location>
        <begin position="86"/>
        <end position="380"/>
    </location>
</feature>
<evidence type="ECO:0000256" key="5">
    <source>
        <dbReference type="ARBA" id="ARBA00022777"/>
    </source>
</evidence>
<dbReference type="SMART" id="SM00220">
    <property type="entry name" value="S_TKc"/>
    <property type="match status" value="1"/>
</dbReference>
<dbReference type="Proteomes" id="UP001385951">
    <property type="component" value="Unassembled WGS sequence"/>
</dbReference>
<proteinExistence type="predicted"/>
<feature type="region of interest" description="Disordered" evidence="9">
    <location>
        <begin position="543"/>
        <end position="567"/>
    </location>
</feature>
<feature type="compositionally biased region" description="Low complexity" evidence="9">
    <location>
        <begin position="42"/>
        <end position="62"/>
    </location>
</feature>
<dbReference type="AlphaFoldDB" id="A0AAW0GD60"/>
<dbReference type="GO" id="GO:0035556">
    <property type="term" value="P:intracellular signal transduction"/>
    <property type="evidence" value="ECO:0007669"/>
    <property type="project" value="TreeGrafter"/>
</dbReference>
<dbReference type="PANTHER" id="PTHR24356:SF416">
    <property type="entry name" value="PROTEIN KINASE DOMAIN-CONTAINING PROTEIN"/>
    <property type="match status" value="1"/>
</dbReference>
<feature type="region of interest" description="Disordered" evidence="9">
    <location>
        <begin position="42"/>
        <end position="95"/>
    </location>
</feature>
<feature type="region of interest" description="Disordered" evidence="9">
    <location>
        <begin position="754"/>
        <end position="797"/>
    </location>
</feature>